<dbReference type="InterPro" id="IPR053722">
    <property type="entry name" value="Curli_assembly_CsgC/AgfC"/>
</dbReference>
<proteinExistence type="predicted"/>
<feature type="chain" id="PRO_5045684689" description="CsgH-like domain-containing protein" evidence="1">
    <location>
        <begin position="33"/>
        <end position="160"/>
    </location>
</feature>
<evidence type="ECO:0000313" key="4">
    <source>
        <dbReference type="Proteomes" id="UP001223743"/>
    </source>
</evidence>
<dbReference type="PROSITE" id="PS51318">
    <property type="entry name" value="TAT"/>
    <property type="match status" value="1"/>
</dbReference>
<sequence>MTKPSLTNPIPMRATRRPLALGALVLAGAALAAGCIPANLAAAGSGAGAGSGGSAGTLAGAGTAALSCEIRQSRARGQLMLEPMVSAASGASGSYSLTLAGGGSGNSSTISQGGGFTAPPGRATSLGQVSLDGGGVYRARLEVSAGGGKAVCAGKVGGAL</sequence>
<dbReference type="InterPro" id="IPR047726">
    <property type="entry name" value="CsgH_dom"/>
</dbReference>
<evidence type="ECO:0000313" key="3">
    <source>
        <dbReference type="EMBL" id="MDQ0515570.1"/>
    </source>
</evidence>
<keyword evidence="1" id="KW-0732">Signal</keyword>
<dbReference type="EMBL" id="JAUSWJ010000001">
    <property type="protein sequence ID" value="MDQ0515570.1"/>
    <property type="molecule type" value="Genomic_DNA"/>
</dbReference>
<dbReference type="RefSeq" id="WP_266280825.1">
    <property type="nucleotide sequence ID" value="NZ_JAPKNF010000001.1"/>
</dbReference>
<comment type="caution">
    <text evidence="3">The sequence shown here is derived from an EMBL/GenBank/DDBJ whole genome shotgun (WGS) entry which is preliminary data.</text>
</comment>
<dbReference type="PROSITE" id="PS51257">
    <property type="entry name" value="PROKAR_LIPOPROTEIN"/>
    <property type="match status" value="1"/>
</dbReference>
<dbReference type="Proteomes" id="UP001223743">
    <property type="component" value="Unassembled WGS sequence"/>
</dbReference>
<protein>
    <recommendedName>
        <fullName evidence="2">CsgH-like domain-containing protein</fullName>
    </recommendedName>
</protein>
<keyword evidence="4" id="KW-1185">Reference proteome</keyword>
<dbReference type="Pfam" id="PF21112">
    <property type="entry name" value="CsgH"/>
    <property type="match status" value="1"/>
</dbReference>
<dbReference type="InterPro" id="IPR006311">
    <property type="entry name" value="TAT_signal"/>
</dbReference>
<dbReference type="Gene3D" id="2.60.40.2420">
    <property type="match status" value="1"/>
</dbReference>
<reference evidence="3 4" key="1">
    <citation type="submission" date="2023-07" db="EMBL/GenBank/DDBJ databases">
        <title>Genomic Encyclopedia of Type Strains, Phase IV (KMG-IV): sequencing the most valuable type-strain genomes for metagenomic binning, comparative biology and taxonomic classification.</title>
        <authorList>
            <person name="Goeker M."/>
        </authorList>
    </citation>
    <scope>NUCLEOTIDE SEQUENCE [LARGE SCALE GENOMIC DNA]</scope>
    <source>
        <strain evidence="3 4">B1-1</strain>
    </source>
</reference>
<name>A0ABU0M3Q9_9HYPH</name>
<dbReference type="InterPro" id="IPR048632">
    <property type="entry name" value="CsgH-like"/>
</dbReference>
<feature type="signal peptide" evidence="1">
    <location>
        <begin position="1"/>
        <end position="32"/>
    </location>
</feature>
<evidence type="ECO:0000256" key="1">
    <source>
        <dbReference type="SAM" id="SignalP"/>
    </source>
</evidence>
<gene>
    <name evidence="3" type="ORF">QO015_001183</name>
</gene>
<feature type="domain" description="CsgH-like" evidence="2">
    <location>
        <begin position="66"/>
        <end position="152"/>
    </location>
</feature>
<accession>A0ABU0M3Q9</accession>
<organism evidence="3 4">
    <name type="scientific">Kaistia geumhonensis</name>
    <dbReference type="NCBI Taxonomy" id="410839"/>
    <lineage>
        <taxon>Bacteria</taxon>
        <taxon>Pseudomonadati</taxon>
        <taxon>Pseudomonadota</taxon>
        <taxon>Alphaproteobacteria</taxon>
        <taxon>Hyphomicrobiales</taxon>
        <taxon>Kaistiaceae</taxon>
        <taxon>Kaistia</taxon>
    </lineage>
</organism>
<dbReference type="NCBIfam" id="NF041112">
    <property type="entry name" value="chap_CsgH_alph"/>
    <property type="match status" value="1"/>
</dbReference>
<evidence type="ECO:0000259" key="2">
    <source>
        <dbReference type="Pfam" id="PF21112"/>
    </source>
</evidence>